<evidence type="ECO:0000256" key="3">
    <source>
        <dbReference type="ARBA" id="ARBA00022989"/>
    </source>
</evidence>
<dbReference type="Pfam" id="PF07298">
    <property type="entry name" value="NnrU"/>
    <property type="match status" value="1"/>
</dbReference>
<evidence type="ECO:0000259" key="6">
    <source>
        <dbReference type="Pfam" id="PF07298"/>
    </source>
</evidence>
<evidence type="ECO:0000313" key="8">
    <source>
        <dbReference type="Proteomes" id="UP000613255"/>
    </source>
</evidence>
<feature type="transmembrane region" description="Helical" evidence="5">
    <location>
        <begin position="183"/>
        <end position="215"/>
    </location>
</feature>
<name>A0A934HPN7_9RHOB</name>
<dbReference type="GO" id="GO:0016020">
    <property type="term" value="C:membrane"/>
    <property type="evidence" value="ECO:0007669"/>
    <property type="project" value="UniProtKB-SubCell"/>
</dbReference>
<dbReference type="AlphaFoldDB" id="A0A934HPN7"/>
<feature type="transmembrane region" description="Helical" evidence="5">
    <location>
        <begin position="6"/>
        <end position="23"/>
    </location>
</feature>
<sequence>MLTGWGLFMAALAVFLASHVIPVRPPMRLWLIARLGLRGYYIGYSLFSVLVLVWLIVAAGRAPYVQVLPSGPVWRWVPLLIMPVAIALVVAGAGGVNPLSFGAMGRRPFDPDDPGVLAVTRHPMLLALLLWSLAHLLANGDLAHVILFGLFAVFAFLGMVVIDRRRRRLLGPKVWQVLARKTAWLSLSGLVALRPSFAAMVLTAAIYVGLLLLHLPVIGVSPLP</sequence>
<evidence type="ECO:0000256" key="1">
    <source>
        <dbReference type="ARBA" id="ARBA00004141"/>
    </source>
</evidence>
<keyword evidence="2 5" id="KW-0812">Transmembrane</keyword>
<dbReference type="Proteomes" id="UP000613255">
    <property type="component" value="Unassembled WGS sequence"/>
</dbReference>
<feature type="transmembrane region" description="Helical" evidence="5">
    <location>
        <begin position="116"/>
        <end position="136"/>
    </location>
</feature>
<evidence type="ECO:0000313" key="7">
    <source>
        <dbReference type="EMBL" id="MBI6630901.1"/>
    </source>
</evidence>
<feature type="domain" description="NnrU" evidence="6">
    <location>
        <begin position="8"/>
        <end position="222"/>
    </location>
</feature>
<feature type="transmembrane region" description="Helical" evidence="5">
    <location>
        <begin position="76"/>
        <end position="96"/>
    </location>
</feature>
<evidence type="ECO:0000256" key="5">
    <source>
        <dbReference type="SAM" id="Phobius"/>
    </source>
</evidence>
<evidence type="ECO:0000256" key="4">
    <source>
        <dbReference type="ARBA" id="ARBA00023136"/>
    </source>
</evidence>
<comment type="caution">
    <text evidence="7">The sequence shown here is derived from an EMBL/GenBank/DDBJ whole genome shotgun (WGS) entry which is preliminary data.</text>
</comment>
<comment type="subcellular location">
    <subcellularLocation>
        <location evidence="1">Membrane</location>
        <topology evidence="1">Multi-pass membrane protein</topology>
    </subcellularLocation>
</comment>
<keyword evidence="8" id="KW-1185">Reference proteome</keyword>
<accession>A0A934HPN7</accession>
<evidence type="ECO:0000256" key="2">
    <source>
        <dbReference type="ARBA" id="ARBA00022692"/>
    </source>
</evidence>
<dbReference type="EMBL" id="JAEIJD010000016">
    <property type="protein sequence ID" value="MBI6630901.1"/>
    <property type="molecule type" value="Genomic_DNA"/>
</dbReference>
<keyword evidence="4 5" id="KW-0472">Membrane</keyword>
<dbReference type="InterPro" id="IPR009915">
    <property type="entry name" value="NnrU_dom"/>
</dbReference>
<protein>
    <submittedName>
        <fullName evidence="7">NnrU family protein</fullName>
    </submittedName>
</protein>
<gene>
    <name evidence="7" type="ORF">JAO82_13540</name>
</gene>
<organism evidence="7 8">
    <name type="scientific">Pontibaca salina</name>
    <dbReference type="NCBI Taxonomy" id="2795731"/>
    <lineage>
        <taxon>Bacteria</taxon>
        <taxon>Pseudomonadati</taxon>
        <taxon>Pseudomonadota</taxon>
        <taxon>Alphaproteobacteria</taxon>
        <taxon>Rhodobacterales</taxon>
        <taxon>Roseobacteraceae</taxon>
        <taxon>Pontibaca</taxon>
    </lineage>
</organism>
<feature type="transmembrane region" description="Helical" evidence="5">
    <location>
        <begin position="142"/>
        <end position="162"/>
    </location>
</feature>
<proteinExistence type="predicted"/>
<reference evidence="7" key="1">
    <citation type="submission" date="2020-12" db="EMBL/GenBank/DDBJ databases">
        <title>Pontibaca salina gen. nov., sp. nov., isolated from marine sediment.</title>
        <authorList>
            <person name="Bo J."/>
            <person name="Wang S."/>
            <person name="Song X."/>
            <person name="Du Z."/>
        </authorList>
    </citation>
    <scope>NUCLEOTIDE SEQUENCE</scope>
    <source>
        <strain evidence="7">S1109L</strain>
    </source>
</reference>
<feature type="transmembrane region" description="Helical" evidence="5">
    <location>
        <begin position="35"/>
        <end position="56"/>
    </location>
</feature>
<keyword evidence="3 5" id="KW-1133">Transmembrane helix</keyword>